<keyword evidence="11" id="KW-1185">Reference proteome</keyword>
<feature type="active site" description="Nucleophile" evidence="7">
    <location>
        <position position="105"/>
    </location>
</feature>
<evidence type="ECO:0000256" key="6">
    <source>
        <dbReference type="ARBA" id="ARBA00022807"/>
    </source>
</evidence>
<dbReference type="GO" id="GO:0004843">
    <property type="term" value="F:cysteine-type deubiquitinase activity"/>
    <property type="evidence" value="ECO:0007669"/>
    <property type="project" value="UniProtKB-UniRule"/>
</dbReference>
<keyword evidence="4 7" id="KW-0833">Ubl conjugation pathway</keyword>
<dbReference type="PRINTS" id="PR00707">
    <property type="entry name" value="UBCTHYDRLASE"/>
</dbReference>
<comment type="caution">
    <text evidence="10">The sequence shown here is derived from an EMBL/GenBank/DDBJ whole genome shotgun (WGS) entry which is preliminary data.</text>
</comment>
<dbReference type="EC" id="3.4.19.12" evidence="8"/>
<name>A0AAW0CP55_9AGAR</name>
<evidence type="ECO:0000256" key="8">
    <source>
        <dbReference type="RuleBase" id="RU361215"/>
    </source>
</evidence>
<evidence type="ECO:0000256" key="7">
    <source>
        <dbReference type="PROSITE-ProRule" id="PRU01393"/>
    </source>
</evidence>
<accession>A0AAW0CP55</accession>
<dbReference type="InterPro" id="IPR057254">
    <property type="entry name" value="UCH_AS"/>
</dbReference>
<dbReference type="PANTHER" id="PTHR10589">
    <property type="entry name" value="UBIQUITIN CARBOXYL-TERMINAL HYDROLASE"/>
    <property type="match status" value="1"/>
</dbReference>
<evidence type="ECO:0000313" key="10">
    <source>
        <dbReference type="EMBL" id="KAK7041804.1"/>
    </source>
</evidence>
<evidence type="ECO:0000256" key="3">
    <source>
        <dbReference type="ARBA" id="ARBA00022670"/>
    </source>
</evidence>
<keyword evidence="5 7" id="KW-0378">Hydrolase</keyword>
<sequence length="249" mass="27134">MATTTTDSGQPRKKFIPLESNPEVFTDLAHALGVPGLQFQEVYSLENDLLGFISRPVLALVVLFPAIGDKYLEEVEKERNSKPIYNGCGEGEDAIWYKQTIRNACGLYGILHALSNGTARKHIVSGSLLERLLTTCVPLTPDDRALALEASSELEEVHTHAGKAGVTSAPTDPDVEVDFHYTCFVPSHKNGRLYQLDGMNQGPTDTGIVLAEGEDLLSANALSVIQNFIKEGEAKYESIGFNLMALTHM</sequence>
<feature type="site" description="Transition state stabilizer" evidence="7">
    <location>
        <position position="99"/>
    </location>
</feature>
<dbReference type="Gene3D" id="3.40.532.10">
    <property type="entry name" value="Peptidase C12, ubiquitin carboxyl-terminal hydrolase"/>
    <property type="match status" value="1"/>
</dbReference>
<reference evidence="10 11" key="1">
    <citation type="submission" date="2024-01" db="EMBL/GenBank/DDBJ databases">
        <title>A draft genome for a cacao thread blight-causing isolate of Paramarasmius palmivorus.</title>
        <authorList>
            <person name="Baruah I.K."/>
            <person name="Bukari Y."/>
            <person name="Amoako-Attah I."/>
            <person name="Meinhardt L.W."/>
            <person name="Bailey B.A."/>
            <person name="Cohen S.P."/>
        </authorList>
    </citation>
    <scope>NUCLEOTIDE SEQUENCE [LARGE SCALE GENOMIC DNA]</scope>
    <source>
        <strain evidence="10 11">GH-12</strain>
    </source>
</reference>
<dbReference type="PROSITE" id="PS00140">
    <property type="entry name" value="UCH_1"/>
    <property type="match status" value="1"/>
</dbReference>
<dbReference type="GO" id="GO:0016579">
    <property type="term" value="P:protein deubiquitination"/>
    <property type="evidence" value="ECO:0007669"/>
    <property type="project" value="TreeGrafter"/>
</dbReference>
<feature type="site" description="Important for enzyme activity" evidence="7">
    <location>
        <position position="197"/>
    </location>
</feature>
<dbReference type="Pfam" id="PF01088">
    <property type="entry name" value="Peptidase_C12"/>
    <property type="match status" value="1"/>
</dbReference>
<dbReference type="CDD" id="cd09616">
    <property type="entry name" value="Peptidase_C12_UCH_L1_L3"/>
    <property type="match status" value="1"/>
</dbReference>
<dbReference type="PROSITE" id="PS52048">
    <property type="entry name" value="UCH_DOMAIN"/>
    <property type="match status" value="1"/>
</dbReference>
<dbReference type="AlphaFoldDB" id="A0AAW0CP55"/>
<keyword evidence="3 7" id="KW-0645">Protease</keyword>
<dbReference type="Proteomes" id="UP001383192">
    <property type="component" value="Unassembled WGS sequence"/>
</dbReference>
<comment type="similarity">
    <text evidence="2 7 8">Belongs to the peptidase C12 family.</text>
</comment>
<evidence type="ECO:0000259" key="9">
    <source>
        <dbReference type="PROSITE" id="PS52048"/>
    </source>
</evidence>
<evidence type="ECO:0000256" key="2">
    <source>
        <dbReference type="ARBA" id="ARBA00009326"/>
    </source>
</evidence>
<dbReference type="GO" id="GO:0005737">
    <property type="term" value="C:cytoplasm"/>
    <property type="evidence" value="ECO:0007669"/>
    <property type="project" value="TreeGrafter"/>
</dbReference>
<keyword evidence="6 7" id="KW-0788">Thiol protease</keyword>
<evidence type="ECO:0000313" key="11">
    <source>
        <dbReference type="Proteomes" id="UP001383192"/>
    </source>
</evidence>
<dbReference type="InterPro" id="IPR038765">
    <property type="entry name" value="Papain-like_cys_pep_sf"/>
</dbReference>
<organism evidence="10 11">
    <name type="scientific">Paramarasmius palmivorus</name>
    <dbReference type="NCBI Taxonomy" id="297713"/>
    <lineage>
        <taxon>Eukaryota</taxon>
        <taxon>Fungi</taxon>
        <taxon>Dikarya</taxon>
        <taxon>Basidiomycota</taxon>
        <taxon>Agaricomycotina</taxon>
        <taxon>Agaricomycetes</taxon>
        <taxon>Agaricomycetidae</taxon>
        <taxon>Agaricales</taxon>
        <taxon>Marasmiineae</taxon>
        <taxon>Marasmiaceae</taxon>
        <taxon>Paramarasmius</taxon>
    </lineage>
</organism>
<dbReference type="InterPro" id="IPR036959">
    <property type="entry name" value="Peptidase_C12_UCH_sf"/>
</dbReference>
<dbReference type="EMBL" id="JAYKXP010000032">
    <property type="protein sequence ID" value="KAK7041804.1"/>
    <property type="molecule type" value="Genomic_DNA"/>
</dbReference>
<evidence type="ECO:0000256" key="5">
    <source>
        <dbReference type="ARBA" id="ARBA00022801"/>
    </source>
</evidence>
<dbReference type="InterPro" id="IPR001578">
    <property type="entry name" value="Peptidase_C12_UCH"/>
</dbReference>
<gene>
    <name evidence="10" type="primary">YUH1_2</name>
    <name evidence="10" type="ORF">VNI00_009093</name>
</gene>
<dbReference type="GO" id="GO:0006511">
    <property type="term" value="P:ubiquitin-dependent protein catabolic process"/>
    <property type="evidence" value="ECO:0007669"/>
    <property type="project" value="UniProtKB-UniRule"/>
</dbReference>
<evidence type="ECO:0000256" key="4">
    <source>
        <dbReference type="ARBA" id="ARBA00022786"/>
    </source>
</evidence>
<comment type="catalytic activity">
    <reaction evidence="1 7 8">
        <text>Thiol-dependent hydrolysis of ester, thioester, amide, peptide and isopeptide bonds formed by the C-terminal Gly of ubiquitin (a 76-residue protein attached to proteins as an intracellular targeting signal).</text>
        <dbReference type="EC" id="3.4.19.12"/>
    </reaction>
</comment>
<feature type="domain" description="UCH catalytic" evidence="9">
    <location>
        <begin position="14"/>
        <end position="248"/>
    </location>
</feature>
<protein>
    <recommendedName>
        <fullName evidence="8">Ubiquitin carboxyl-terminal hydrolase</fullName>
        <ecNumber evidence="8">3.4.19.12</ecNumber>
    </recommendedName>
</protein>
<dbReference type="PANTHER" id="PTHR10589:SF17">
    <property type="entry name" value="UBIQUITIN CARBOXYL-TERMINAL HYDROLASE"/>
    <property type="match status" value="1"/>
</dbReference>
<dbReference type="SUPFAM" id="SSF54001">
    <property type="entry name" value="Cysteine proteinases"/>
    <property type="match status" value="1"/>
</dbReference>
<feature type="active site" description="Proton donor" evidence="7">
    <location>
        <position position="180"/>
    </location>
</feature>
<proteinExistence type="inferred from homology"/>
<evidence type="ECO:0000256" key="1">
    <source>
        <dbReference type="ARBA" id="ARBA00000707"/>
    </source>
</evidence>